<protein>
    <submittedName>
        <fullName evidence="1">Uncharacterized protein</fullName>
    </submittedName>
</protein>
<evidence type="ECO:0000313" key="2">
    <source>
        <dbReference type="Proteomes" id="UP000821865"/>
    </source>
</evidence>
<keyword evidence="2" id="KW-1185">Reference proteome</keyword>
<proteinExistence type="predicted"/>
<accession>A0ACB8CZS7</accession>
<dbReference type="EMBL" id="CM023473">
    <property type="protein sequence ID" value="KAH7954660.1"/>
    <property type="molecule type" value="Genomic_DNA"/>
</dbReference>
<dbReference type="Proteomes" id="UP000821865">
    <property type="component" value="Chromosome 4"/>
</dbReference>
<evidence type="ECO:0000313" key="1">
    <source>
        <dbReference type="EMBL" id="KAH7954660.1"/>
    </source>
</evidence>
<reference evidence="1" key="1">
    <citation type="submission" date="2020-05" db="EMBL/GenBank/DDBJ databases">
        <title>Large-scale comparative analyses of tick genomes elucidate their genetic diversity and vector capacities.</title>
        <authorList>
            <person name="Jia N."/>
            <person name="Wang J."/>
            <person name="Shi W."/>
            <person name="Du L."/>
            <person name="Sun Y."/>
            <person name="Zhan W."/>
            <person name="Jiang J."/>
            <person name="Wang Q."/>
            <person name="Zhang B."/>
            <person name="Ji P."/>
            <person name="Sakyi L.B."/>
            <person name="Cui X."/>
            <person name="Yuan T."/>
            <person name="Jiang B."/>
            <person name="Yang W."/>
            <person name="Lam T.T.-Y."/>
            <person name="Chang Q."/>
            <person name="Ding S."/>
            <person name="Wang X."/>
            <person name="Zhu J."/>
            <person name="Ruan X."/>
            <person name="Zhao L."/>
            <person name="Wei J."/>
            <person name="Que T."/>
            <person name="Du C."/>
            <person name="Cheng J."/>
            <person name="Dai P."/>
            <person name="Han X."/>
            <person name="Huang E."/>
            <person name="Gao Y."/>
            <person name="Liu J."/>
            <person name="Shao H."/>
            <person name="Ye R."/>
            <person name="Li L."/>
            <person name="Wei W."/>
            <person name="Wang X."/>
            <person name="Wang C."/>
            <person name="Yang T."/>
            <person name="Huo Q."/>
            <person name="Li W."/>
            <person name="Guo W."/>
            <person name="Chen H."/>
            <person name="Zhou L."/>
            <person name="Ni X."/>
            <person name="Tian J."/>
            <person name="Zhou Y."/>
            <person name="Sheng Y."/>
            <person name="Liu T."/>
            <person name="Pan Y."/>
            <person name="Xia L."/>
            <person name="Li J."/>
            <person name="Zhao F."/>
            <person name="Cao W."/>
        </authorList>
    </citation>
    <scope>NUCLEOTIDE SEQUENCE</scope>
    <source>
        <strain evidence="1">Dsil-2018</strain>
    </source>
</reference>
<organism evidence="1 2">
    <name type="scientific">Dermacentor silvarum</name>
    <name type="common">Tick</name>
    <dbReference type="NCBI Taxonomy" id="543639"/>
    <lineage>
        <taxon>Eukaryota</taxon>
        <taxon>Metazoa</taxon>
        <taxon>Ecdysozoa</taxon>
        <taxon>Arthropoda</taxon>
        <taxon>Chelicerata</taxon>
        <taxon>Arachnida</taxon>
        <taxon>Acari</taxon>
        <taxon>Parasitiformes</taxon>
        <taxon>Ixodida</taxon>
        <taxon>Ixodoidea</taxon>
        <taxon>Ixodidae</taxon>
        <taxon>Rhipicephalinae</taxon>
        <taxon>Dermacentor</taxon>
    </lineage>
</organism>
<comment type="caution">
    <text evidence="1">The sequence shown here is derived from an EMBL/GenBank/DDBJ whole genome shotgun (WGS) entry which is preliminary data.</text>
</comment>
<name>A0ACB8CZS7_DERSI</name>
<gene>
    <name evidence="1" type="ORF">HPB49_020669</name>
</gene>
<sequence>MVEHLHRSLNASLKAQPGIMHGVASLPLVLLSLRATLKPDIRCTPEDWLLVGLFTYLTSFSIWPPHPQPQTQRTMPSNCEDFVEPSITFASQARTQLASQIAPLPLYNHSPSHITLDLDTSTHVFIRRHCVETTATPI</sequence>